<dbReference type="CDD" id="cd16841">
    <property type="entry name" value="RraA_family"/>
    <property type="match status" value="1"/>
</dbReference>
<dbReference type="Pfam" id="PF03737">
    <property type="entry name" value="RraA-like"/>
    <property type="match status" value="1"/>
</dbReference>
<dbReference type="EC" id="4.1.1.112" evidence="6"/>
<accession>A0ABW8M3F3</accession>
<gene>
    <name evidence="13" type="ORF">ACI2L5_43930</name>
</gene>
<dbReference type="EC" id="4.1.3.17" evidence="5"/>
<dbReference type="PANTHER" id="PTHR33254:SF4">
    <property type="entry name" value="4-HYDROXY-4-METHYL-2-OXOGLUTARATE ALDOLASE 3-RELATED"/>
    <property type="match status" value="1"/>
</dbReference>
<reference evidence="13 14" key="1">
    <citation type="submission" date="2024-11" db="EMBL/GenBank/DDBJ databases">
        <title>The Natural Products Discovery Center: Release of the First 8490 Sequenced Strains for Exploring Actinobacteria Biosynthetic Diversity.</title>
        <authorList>
            <person name="Kalkreuter E."/>
            <person name="Kautsar S.A."/>
            <person name="Yang D."/>
            <person name="Bader C.D."/>
            <person name="Teijaro C.N."/>
            <person name="Fluegel L."/>
            <person name="Davis C.M."/>
            <person name="Simpson J.R."/>
            <person name="Lauterbach L."/>
            <person name="Steele A.D."/>
            <person name="Gui C."/>
            <person name="Meng S."/>
            <person name="Li G."/>
            <person name="Viehrig K."/>
            <person name="Ye F."/>
            <person name="Su P."/>
            <person name="Kiefer A.F."/>
            <person name="Nichols A."/>
            <person name="Cepeda A.J."/>
            <person name="Yan W."/>
            <person name="Fan B."/>
            <person name="Jiang Y."/>
            <person name="Adhikari A."/>
            <person name="Zheng C.-J."/>
            <person name="Schuster L."/>
            <person name="Cowan T.M."/>
            <person name="Smanski M.J."/>
            <person name="Chevrette M.G."/>
            <person name="De Carvalho L.P.S."/>
            <person name="Shen B."/>
        </authorList>
    </citation>
    <scope>NUCLEOTIDE SEQUENCE [LARGE SCALE GENOMIC DNA]</scope>
    <source>
        <strain evidence="13 14">NPDC020863</strain>
    </source>
</reference>
<evidence type="ECO:0000256" key="5">
    <source>
        <dbReference type="ARBA" id="ARBA00012213"/>
    </source>
</evidence>
<keyword evidence="14" id="KW-1185">Reference proteome</keyword>
<organism evidence="13 14">
    <name type="scientific">Streptomyces milbemycinicus</name>
    <dbReference type="NCBI Taxonomy" id="476552"/>
    <lineage>
        <taxon>Bacteria</taxon>
        <taxon>Bacillati</taxon>
        <taxon>Actinomycetota</taxon>
        <taxon>Actinomycetes</taxon>
        <taxon>Kitasatosporales</taxon>
        <taxon>Streptomycetaceae</taxon>
        <taxon>Streptomyces</taxon>
    </lineage>
</organism>
<name>A0ABW8M3F3_9ACTN</name>
<dbReference type="InterPro" id="IPR005493">
    <property type="entry name" value="RraA/RraA-like"/>
</dbReference>
<comment type="catalytic activity">
    <reaction evidence="12">
        <text>oxaloacetate + H(+) = pyruvate + CO2</text>
        <dbReference type="Rhea" id="RHEA:15641"/>
        <dbReference type="ChEBI" id="CHEBI:15361"/>
        <dbReference type="ChEBI" id="CHEBI:15378"/>
        <dbReference type="ChEBI" id="CHEBI:16452"/>
        <dbReference type="ChEBI" id="CHEBI:16526"/>
        <dbReference type="EC" id="4.1.1.112"/>
    </reaction>
</comment>
<dbReference type="InterPro" id="IPR036704">
    <property type="entry name" value="RraA/RraA-like_sf"/>
</dbReference>
<comment type="function">
    <text evidence="8">Catalyzes the aldol cleavage of 4-hydroxy-4-methyl-2-oxoglutarate (HMG) into 2 molecules of pyruvate. Also contains a secondary oxaloacetate (OAA) decarboxylase activity due to the common pyruvate enolate transition state formed following C-C bond cleavage in the retro-aldol and decarboxylation reactions.</text>
</comment>
<comment type="catalytic activity">
    <reaction evidence="1">
        <text>4-hydroxy-4-methyl-2-oxoglutarate = 2 pyruvate</text>
        <dbReference type="Rhea" id="RHEA:22748"/>
        <dbReference type="ChEBI" id="CHEBI:15361"/>
        <dbReference type="ChEBI" id="CHEBI:58276"/>
        <dbReference type="EC" id="4.1.3.17"/>
    </reaction>
</comment>
<comment type="cofactor">
    <cofactor evidence="2">
        <name>a divalent metal cation</name>
        <dbReference type="ChEBI" id="CHEBI:60240"/>
    </cofactor>
</comment>
<evidence type="ECO:0000256" key="10">
    <source>
        <dbReference type="ARBA" id="ARBA00030169"/>
    </source>
</evidence>
<dbReference type="SUPFAM" id="SSF89562">
    <property type="entry name" value="RraA-like"/>
    <property type="match status" value="1"/>
</dbReference>
<evidence type="ECO:0000256" key="11">
    <source>
        <dbReference type="ARBA" id="ARBA00032305"/>
    </source>
</evidence>
<evidence type="ECO:0000256" key="12">
    <source>
        <dbReference type="ARBA" id="ARBA00047973"/>
    </source>
</evidence>
<evidence type="ECO:0000256" key="9">
    <source>
        <dbReference type="ARBA" id="ARBA00029596"/>
    </source>
</evidence>
<dbReference type="Gene3D" id="3.50.30.40">
    <property type="entry name" value="Ribonuclease E inhibitor RraA/RraA-like"/>
    <property type="match status" value="1"/>
</dbReference>
<evidence type="ECO:0000256" key="2">
    <source>
        <dbReference type="ARBA" id="ARBA00001968"/>
    </source>
</evidence>
<evidence type="ECO:0000256" key="8">
    <source>
        <dbReference type="ARBA" id="ARBA00025046"/>
    </source>
</evidence>
<evidence type="ECO:0000256" key="4">
    <source>
        <dbReference type="ARBA" id="ARBA00011233"/>
    </source>
</evidence>
<comment type="similarity">
    <text evidence="3">Belongs to the class II aldolase/RraA-like family.</text>
</comment>
<evidence type="ECO:0000256" key="7">
    <source>
        <dbReference type="ARBA" id="ARBA00016549"/>
    </source>
</evidence>
<dbReference type="Proteomes" id="UP001620295">
    <property type="component" value="Unassembled WGS sequence"/>
</dbReference>
<dbReference type="PANTHER" id="PTHR33254">
    <property type="entry name" value="4-HYDROXY-4-METHYL-2-OXOGLUTARATE ALDOLASE 3-RELATED"/>
    <property type="match status" value="1"/>
</dbReference>
<dbReference type="EMBL" id="JBJDQH010000020">
    <property type="protein sequence ID" value="MFK4271800.1"/>
    <property type="molecule type" value="Genomic_DNA"/>
</dbReference>
<evidence type="ECO:0000256" key="3">
    <source>
        <dbReference type="ARBA" id="ARBA00008621"/>
    </source>
</evidence>
<evidence type="ECO:0000256" key="6">
    <source>
        <dbReference type="ARBA" id="ARBA00012947"/>
    </source>
</evidence>
<evidence type="ECO:0000256" key="1">
    <source>
        <dbReference type="ARBA" id="ARBA00001342"/>
    </source>
</evidence>
<protein>
    <recommendedName>
        <fullName evidence="7">Putative 4-hydroxy-4-methyl-2-oxoglutarate aldolase</fullName>
        <ecNumber evidence="6">4.1.1.112</ecNumber>
        <ecNumber evidence="5">4.1.3.17</ecNumber>
    </recommendedName>
    <alternativeName>
        <fullName evidence="11">Oxaloacetate decarboxylase</fullName>
    </alternativeName>
    <alternativeName>
        <fullName evidence="9">Regulator of ribonuclease activity homolog</fullName>
    </alternativeName>
    <alternativeName>
        <fullName evidence="10">RraA-like protein</fullName>
    </alternativeName>
</protein>
<comment type="subunit">
    <text evidence="4">Homotrimer.</text>
</comment>
<evidence type="ECO:0000313" key="14">
    <source>
        <dbReference type="Proteomes" id="UP001620295"/>
    </source>
</evidence>
<dbReference type="RefSeq" id="WP_358646688.1">
    <property type="nucleotide sequence ID" value="NZ_JBFACG010000084.1"/>
</dbReference>
<sequence>MTAATSLLAQFAALDSATVSDALDACGLPPGQGGLRPMWGTPRLAGFARTVELEPLTGEHGGAHILTGAIAEAGREDVVVVASGGRTDVSSWGGIVSVGASVRGVRGVVTDGACRDVGQARQLGFPVFARAQVPVTARGRLRQKSSGEPIRIGEVTVRQGDVLLADEGGVVVVPRERATEVLEAAQRLADREAAIEAEVRAGAPLPEVMRDARLAGTEAK</sequence>
<proteinExistence type="inferred from homology"/>
<comment type="caution">
    <text evidence="13">The sequence shown here is derived from an EMBL/GenBank/DDBJ whole genome shotgun (WGS) entry which is preliminary data.</text>
</comment>
<evidence type="ECO:0000313" key="13">
    <source>
        <dbReference type="EMBL" id="MFK4271800.1"/>
    </source>
</evidence>